<evidence type="ECO:0000313" key="6">
    <source>
        <dbReference type="EnsemblMetazoa" id="G10182.1:cds"/>
    </source>
</evidence>
<dbReference type="InterPro" id="IPR002172">
    <property type="entry name" value="LDrepeatLR_classA_rpt"/>
</dbReference>
<feature type="transmembrane region" description="Helical" evidence="5">
    <location>
        <begin position="12"/>
        <end position="31"/>
    </location>
</feature>
<keyword evidence="5" id="KW-0472">Membrane</keyword>
<dbReference type="InterPro" id="IPR038877">
    <property type="entry name" value="THSD1"/>
</dbReference>
<dbReference type="SUPFAM" id="SSF57424">
    <property type="entry name" value="LDL receptor-like module"/>
    <property type="match status" value="1"/>
</dbReference>
<dbReference type="SMART" id="SM00192">
    <property type="entry name" value="LDLa"/>
    <property type="match status" value="1"/>
</dbReference>
<keyword evidence="1" id="KW-0245">EGF-like domain</keyword>
<name>A0A8W8HLR8_MAGGI</name>
<dbReference type="InterPro" id="IPR036383">
    <property type="entry name" value="TSP1_rpt_sf"/>
</dbReference>
<dbReference type="Proteomes" id="UP000005408">
    <property type="component" value="Unassembled WGS sequence"/>
</dbReference>
<dbReference type="Pfam" id="PF00090">
    <property type="entry name" value="TSP_1"/>
    <property type="match status" value="1"/>
</dbReference>
<evidence type="ECO:0000256" key="5">
    <source>
        <dbReference type="SAM" id="Phobius"/>
    </source>
</evidence>
<keyword evidence="5" id="KW-1133">Transmembrane helix</keyword>
<keyword evidence="3" id="KW-1015">Disulfide bond</keyword>
<keyword evidence="7" id="KW-1185">Reference proteome</keyword>
<evidence type="ECO:0008006" key="8">
    <source>
        <dbReference type="Google" id="ProtNLM"/>
    </source>
</evidence>
<keyword evidence="5" id="KW-0812">Transmembrane</keyword>
<evidence type="ECO:0000256" key="3">
    <source>
        <dbReference type="ARBA" id="ARBA00023157"/>
    </source>
</evidence>
<protein>
    <recommendedName>
        <fullName evidence="8">SCO-spondin</fullName>
    </recommendedName>
</protein>
<dbReference type="PANTHER" id="PTHR16311:SF3">
    <property type="entry name" value="THROMBOSPONDIN TYPE-1 DOMAIN-CONTAINING PROTEIN 1"/>
    <property type="match status" value="1"/>
</dbReference>
<dbReference type="PROSITE" id="PS50068">
    <property type="entry name" value="LDLRA_2"/>
    <property type="match status" value="1"/>
</dbReference>
<dbReference type="InterPro" id="IPR000884">
    <property type="entry name" value="TSP1_rpt"/>
</dbReference>
<keyword evidence="2" id="KW-0677">Repeat</keyword>
<organism evidence="6 7">
    <name type="scientific">Magallana gigas</name>
    <name type="common">Pacific oyster</name>
    <name type="synonym">Crassostrea gigas</name>
    <dbReference type="NCBI Taxonomy" id="29159"/>
    <lineage>
        <taxon>Eukaryota</taxon>
        <taxon>Metazoa</taxon>
        <taxon>Spiralia</taxon>
        <taxon>Lophotrochozoa</taxon>
        <taxon>Mollusca</taxon>
        <taxon>Bivalvia</taxon>
        <taxon>Autobranchia</taxon>
        <taxon>Pteriomorphia</taxon>
        <taxon>Ostreida</taxon>
        <taxon>Ostreoidea</taxon>
        <taxon>Ostreidae</taxon>
        <taxon>Magallana</taxon>
    </lineage>
</organism>
<dbReference type="FunFam" id="2.20.100.10:FF:000007">
    <property type="entry name" value="Thrombospondin 1"/>
    <property type="match status" value="1"/>
</dbReference>
<feature type="transmembrane region" description="Helical" evidence="5">
    <location>
        <begin position="159"/>
        <end position="180"/>
    </location>
</feature>
<evidence type="ECO:0000256" key="4">
    <source>
        <dbReference type="PROSITE-ProRule" id="PRU00124"/>
    </source>
</evidence>
<dbReference type="PROSITE" id="PS50092">
    <property type="entry name" value="TSP1"/>
    <property type="match status" value="1"/>
</dbReference>
<sequence>MSFCPDEEGTGFCTAFIMIRVLVYVGILVLIQSAASQTVNGNWGQWTAYGACSVTCGVGTHQRTRSCDSPAPSGGGTTCPGDALEAKTCFDVTCYPSILGSLERNCSWTFFGCKVGSMSCIDFSFRCDGKNDCDDGSDESPEVAGCPTVCGDNGADTPLVSALATVVLAACGILTVKVLVLKD</sequence>
<evidence type="ECO:0000256" key="2">
    <source>
        <dbReference type="ARBA" id="ARBA00022737"/>
    </source>
</evidence>
<evidence type="ECO:0000313" key="7">
    <source>
        <dbReference type="Proteomes" id="UP000005408"/>
    </source>
</evidence>
<accession>A0A8W8HLR8</accession>
<dbReference type="SMART" id="SM00209">
    <property type="entry name" value="TSP1"/>
    <property type="match status" value="1"/>
</dbReference>
<proteinExistence type="predicted"/>
<dbReference type="CDD" id="cd00112">
    <property type="entry name" value="LDLa"/>
    <property type="match status" value="1"/>
</dbReference>
<dbReference type="AlphaFoldDB" id="A0A8W8HLR8"/>
<dbReference type="EnsemblMetazoa" id="G10182.1">
    <property type="protein sequence ID" value="G10182.1:cds"/>
    <property type="gene ID" value="G10182"/>
</dbReference>
<dbReference type="Pfam" id="PF00057">
    <property type="entry name" value="Ldl_recept_a"/>
    <property type="match status" value="1"/>
</dbReference>
<dbReference type="GO" id="GO:0071944">
    <property type="term" value="C:cell periphery"/>
    <property type="evidence" value="ECO:0007669"/>
    <property type="project" value="TreeGrafter"/>
</dbReference>
<reference evidence="6" key="1">
    <citation type="submission" date="2022-08" db="UniProtKB">
        <authorList>
            <consortium name="EnsemblMetazoa"/>
        </authorList>
    </citation>
    <scope>IDENTIFICATION</scope>
    <source>
        <strain evidence="6">05x7-T-G4-1.051#20</strain>
    </source>
</reference>
<evidence type="ECO:0000256" key="1">
    <source>
        <dbReference type="ARBA" id="ARBA00022536"/>
    </source>
</evidence>
<dbReference type="PRINTS" id="PR01705">
    <property type="entry name" value="TSP1REPEAT"/>
</dbReference>
<dbReference type="SUPFAM" id="SSF82895">
    <property type="entry name" value="TSP-1 type 1 repeat"/>
    <property type="match status" value="1"/>
</dbReference>
<dbReference type="InterPro" id="IPR036055">
    <property type="entry name" value="LDL_receptor-like_sf"/>
</dbReference>
<dbReference type="Gene3D" id="4.10.400.10">
    <property type="entry name" value="Low-density Lipoprotein Receptor"/>
    <property type="match status" value="1"/>
</dbReference>
<dbReference type="PANTHER" id="PTHR16311">
    <property type="entry name" value="THROMBOSPONDIN TYPE I DOMAIN-CONTAINING 1"/>
    <property type="match status" value="1"/>
</dbReference>
<dbReference type="Gene3D" id="2.20.100.10">
    <property type="entry name" value="Thrombospondin type-1 (TSP1) repeat"/>
    <property type="match status" value="1"/>
</dbReference>
<comment type="caution">
    <text evidence="4">Lacks conserved residue(s) required for the propagation of feature annotation.</text>
</comment>